<sequence>MKEETHAVDRTIDCKHQGWVLAKLCRAQDSACINLGIPQIHGCSALDPLK</sequence>
<reference evidence="1" key="1">
    <citation type="journal article" date="2017" name="Gigascience">
        <title>The genome draft of coconut (Cocos nucifera).</title>
        <authorList>
            <person name="Xiao Y."/>
            <person name="Xu P."/>
            <person name="Fan H."/>
            <person name="Baudouin L."/>
            <person name="Xia W."/>
            <person name="Bocs S."/>
            <person name="Xu J."/>
            <person name="Li Q."/>
            <person name="Guo A."/>
            <person name="Zhou L."/>
            <person name="Li J."/>
            <person name="Wu Y."/>
            <person name="Ma Z."/>
            <person name="Armero A."/>
            <person name="Issali A.E."/>
            <person name="Liu N."/>
            <person name="Peng M."/>
            <person name="Yang Y."/>
        </authorList>
    </citation>
    <scope>NUCLEOTIDE SEQUENCE</scope>
    <source>
        <tissue evidence="1">Spear leaf of Hainan Tall coconut</tissue>
    </source>
</reference>
<organism evidence="1 2">
    <name type="scientific">Cocos nucifera</name>
    <name type="common">Coconut palm</name>
    <dbReference type="NCBI Taxonomy" id="13894"/>
    <lineage>
        <taxon>Eukaryota</taxon>
        <taxon>Viridiplantae</taxon>
        <taxon>Streptophyta</taxon>
        <taxon>Embryophyta</taxon>
        <taxon>Tracheophyta</taxon>
        <taxon>Spermatophyta</taxon>
        <taxon>Magnoliopsida</taxon>
        <taxon>Liliopsida</taxon>
        <taxon>Arecaceae</taxon>
        <taxon>Arecoideae</taxon>
        <taxon>Cocoseae</taxon>
        <taxon>Attaleinae</taxon>
        <taxon>Cocos</taxon>
    </lineage>
</organism>
<gene>
    <name evidence="1" type="ORF">COCNU_01G009830</name>
</gene>
<evidence type="ECO:0000313" key="2">
    <source>
        <dbReference type="Proteomes" id="UP000797356"/>
    </source>
</evidence>
<dbReference type="EMBL" id="CM017872">
    <property type="protein sequence ID" value="KAG1327049.1"/>
    <property type="molecule type" value="Genomic_DNA"/>
</dbReference>
<dbReference type="Proteomes" id="UP000797356">
    <property type="component" value="Chromosome 1"/>
</dbReference>
<evidence type="ECO:0000313" key="1">
    <source>
        <dbReference type="EMBL" id="KAG1327049.1"/>
    </source>
</evidence>
<reference evidence="1" key="2">
    <citation type="submission" date="2019-07" db="EMBL/GenBank/DDBJ databases">
        <authorList>
            <person name="Yang Y."/>
            <person name="Bocs S."/>
            <person name="Baudouin L."/>
        </authorList>
    </citation>
    <scope>NUCLEOTIDE SEQUENCE</scope>
    <source>
        <tissue evidence="1">Spear leaf of Hainan Tall coconut</tissue>
    </source>
</reference>
<proteinExistence type="predicted"/>
<comment type="caution">
    <text evidence="1">The sequence shown here is derived from an EMBL/GenBank/DDBJ whole genome shotgun (WGS) entry which is preliminary data.</text>
</comment>
<dbReference type="AlphaFoldDB" id="A0A8K0HVT5"/>
<keyword evidence="2" id="KW-1185">Reference proteome</keyword>
<protein>
    <submittedName>
        <fullName evidence="1">Uncharacterized protein</fullName>
    </submittedName>
</protein>
<accession>A0A8K0HVT5</accession>
<name>A0A8K0HVT5_COCNU</name>